<protein>
    <recommendedName>
        <fullName evidence="12">t-SNARE coiled-coil homology domain-containing protein</fullName>
    </recommendedName>
</protein>
<dbReference type="InterPro" id="IPR045242">
    <property type="entry name" value="Syntaxin"/>
</dbReference>
<keyword evidence="9 11" id="KW-0472">Membrane</keyword>
<evidence type="ECO:0000259" key="12">
    <source>
        <dbReference type="PROSITE" id="PS50192"/>
    </source>
</evidence>
<dbReference type="GO" id="GO:0048278">
    <property type="term" value="P:vesicle docking"/>
    <property type="evidence" value="ECO:0007669"/>
    <property type="project" value="TreeGrafter"/>
</dbReference>
<dbReference type="Gene3D" id="1.20.5.110">
    <property type="match status" value="1"/>
</dbReference>
<comment type="similarity">
    <text evidence="2">Belongs to the syntaxin family.</text>
</comment>
<feature type="region of interest" description="Disordered" evidence="10">
    <location>
        <begin position="1"/>
        <end position="39"/>
    </location>
</feature>
<evidence type="ECO:0000313" key="13">
    <source>
        <dbReference type="EMBL" id="EFN52475.1"/>
    </source>
</evidence>
<keyword evidence="4 11" id="KW-0812">Transmembrane</keyword>
<keyword evidence="8" id="KW-0175">Coiled coil</keyword>
<dbReference type="PANTHER" id="PTHR19957">
    <property type="entry name" value="SYNTAXIN"/>
    <property type="match status" value="1"/>
</dbReference>
<feature type="transmembrane region" description="Helical" evidence="11">
    <location>
        <begin position="363"/>
        <end position="387"/>
    </location>
</feature>
<keyword evidence="7" id="KW-0333">Golgi apparatus</keyword>
<dbReference type="PROSITE" id="PS00914">
    <property type="entry name" value="SYNTAXIN"/>
    <property type="match status" value="1"/>
</dbReference>
<dbReference type="Gene3D" id="1.20.58.70">
    <property type="match status" value="1"/>
</dbReference>
<feature type="domain" description="T-SNARE coiled-coil homology" evidence="12">
    <location>
        <begin position="292"/>
        <end position="354"/>
    </location>
</feature>
<evidence type="ECO:0000256" key="9">
    <source>
        <dbReference type="ARBA" id="ARBA00023136"/>
    </source>
</evidence>
<dbReference type="KEGG" id="cvr:CHLNCDRAFT_58852"/>
<dbReference type="PROSITE" id="PS50192">
    <property type="entry name" value="T_SNARE"/>
    <property type="match status" value="1"/>
</dbReference>
<feature type="compositionally biased region" description="Gly residues" evidence="10">
    <location>
        <begin position="20"/>
        <end position="33"/>
    </location>
</feature>
<evidence type="ECO:0000256" key="2">
    <source>
        <dbReference type="ARBA" id="ARBA00009063"/>
    </source>
</evidence>
<gene>
    <name evidence="13" type="ORF">CHLNCDRAFT_58852</name>
</gene>
<keyword evidence="6 11" id="KW-1133">Transmembrane helix</keyword>
<dbReference type="InterPro" id="IPR000727">
    <property type="entry name" value="T_SNARE_dom"/>
</dbReference>
<evidence type="ECO:0000256" key="4">
    <source>
        <dbReference type="ARBA" id="ARBA00022692"/>
    </source>
</evidence>
<dbReference type="GO" id="GO:0000139">
    <property type="term" value="C:Golgi membrane"/>
    <property type="evidence" value="ECO:0007669"/>
    <property type="project" value="UniProtKB-SubCell"/>
</dbReference>
<evidence type="ECO:0000256" key="7">
    <source>
        <dbReference type="ARBA" id="ARBA00023034"/>
    </source>
</evidence>
<dbReference type="InterPro" id="IPR006012">
    <property type="entry name" value="Syntaxin/epimorphin_CS"/>
</dbReference>
<dbReference type="OMA" id="YNVESMA"/>
<name>E1ZP46_CHLVA</name>
<dbReference type="GO" id="GO:0006886">
    <property type="term" value="P:intracellular protein transport"/>
    <property type="evidence" value="ECO:0007669"/>
    <property type="project" value="InterPro"/>
</dbReference>
<feature type="region of interest" description="Disordered" evidence="10">
    <location>
        <begin position="208"/>
        <end position="239"/>
    </location>
</feature>
<feature type="compositionally biased region" description="Gly residues" evidence="10">
    <location>
        <begin position="213"/>
        <end position="224"/>
    </location>
</feature>
<dbReference type="AlphaFoldDB" id="E1ZP46"/>
<comment type="subcellular location">
    <subcellularLocation>
        <location evidence="1">Golgi apparatus membrane</location>
        <topology evidence="1">Single-pass type IV membrane protein</topology>
    </subcellularLocation>
</comment>
<dbReference type="Pfam" id="PF05739">
    <property type="entry name" value="SNARE"/>
    <property type="match status" value="1"/>
</dbReference>
<dbReference type="SUPFAM" id="SSF47661">
    <property type="entry name" value="t-snare proteins"/>
    <property type="match status" value="1"/>
</dbReference>
<keyword evidence="3" id="KW-0813">Transport</keyword>
<dbReference type="Proteomes" id="UP000008141">
    <property type="component" value="Unassembled WGS sequence"/>
</dbReference>
<evidence type="ECO:0000256" key="10">
    <source>
        <dbReference type="SAM" id="MobiDB-lite"/>
    </source>
</evidence>
<dbReference type="CDD" id="cd15845">
    <property type="entry name" value="SNARE_syntaxin16"/>
    <property type="match status" value="1"/>
</dbReference>
<dbReference type="OrthoDB" id="10251371at2759"/>
<keyword evidence="5" id="KW-0653">Protein transport</keyword>
<dbReference type="GO" id="GO:0006906">
    <property type="term" value="P:vesicle fusion"/>
    <property type="evidence" value="ECO:0007669"/>
    <property type="project" value="TreeGrafter"/>
</dbReference>
<proteinExistence type="inferred from homology"/>
<dbReference type="GO" id="GO:0005484">
    <property type="term" value="F:SNAP receptor activity"/>
    <property type="evidence" value="ECO:0007669"/>
    <property type="project" value="InterPro"/>
</dbReference>
<dbReference type="EMBL" id="GL433856">
    <property type="protein sequence ID" value="EFN52475.1"/>
    <property type="molecule type" value="Genomic_DNA"/>
</dbReference>
<dbReference type="PANTHER" id="PTHR19957:SF83">
    <property type="entry name" value="SYNTAXIN-16"/>
    <property type="match status" value="1"/>
</dbReference>
<dbReference type="GeneID" id="17351933"/>
<accession>E1ZP46</accession>
<evidence type="ECO:0000256" key="1">
    <source>
        <dbReference type="ARBA" id="ARBA00004409"/>
    </source>
</evidence>
<dbReference type="FunCoup" id="E1ZP46">
    <property type="interactions" value="1761"/>
</dbReference>
<dbReference type="GO" id="GO:0031201">
    <property type="term" value="C:SNARE complex"/>
    <property type="evidence" value="ECO:0007669"/>
    <property type="project" value="TreeGrafter"/>
</dbReference>
<evidence type="ECO:0000256" key="3">
    <source>
        <dbReference type="ARBA" id="ARBA00022448"/>
    </source>
</evidence>
<dbReference type="InParanoid" id="E1ZP46"/>
<dbReference type="SMART" id="SM00397">
    <property type="entry name" value="t_SNARE"/>
    <property type="match status" value="1"/>
</dbReference>
<keyword evidence="14" id="KW-1185">Reference proteome</keyword>
<evidence type="ECO:0000256" key="5">
    <source>
        <dbReference type="ARBA" id="ARBA00022927"/>
    </source>
</evidence>
<reference evidence="13 14" key="1">
    <citation type="journal article" date="2010" name="Plant Cell">
        <title>The Chlorella variabilis NC64A genome reveals adaptation to photosymbiosis, coevolution with viruses, and cryptic sex.</title>
        <authorList>
            <person name="Blanc G."/>
            <person name="Duncan G."/>
            <person name="Agarkova I."/>
            <person name="Borodovsky M."/>
            <person name="Gurnon J."/>
            <person name="Kuo A."/>
            <person name="Lindquist E."/>
            <person name="Lucas S."/>
            <person name="Pangilinan J."/>
            <person name="Polle J."/>
            <person name="Salamov A."/>
            <person name="Terry A."/>
            <person name="Yamada T."/>
            <person name="Dunigan D.D."/>
            <person name="Grigoriev I.V."/>
            <person name="Claverie J.M."/>
            <person name="Van Etten J.L."/>
        </authorList>
    </citation>
    <scope>NUCLEOTIDE SEQUENCE [LARGE SCALE GENOMIC DNA]</scope>
    <source>
        <strain evidence="13 14">NC64A</strain>
    </source>
</reference>
<organism evidence="14">
    <name type="scientific">Chlorella variabilis</name>
    <name type="common">Green alga</name>
    <dbReference type="NCBI Taxonomy" id="554065"/>
    <lineage>
        <taxon>Eukaryota</taxon>
        <taxon>Viridiplantae</taxon>
        <taxon>Chlorophyta</taxon>
        <taxon>core chlorophytes</taxon>
        <taxon>Trebouxiophyceae</taxon>
        <taxon>Chlorellales</taxon>
        <taxon>Chlorellaceae</taxon>
        <taxon>Chlorella clade</taxon>
        <taxon>Chlorella</taxon>
    </lineage>
</organism>
<evidence type="ECO:0000256" key="11">
    <source>
        <dbReference type="SAM" id="Phobius"/>
    </source>
</evidence>
<dbReference type="GO" id="GO:0000149">
    <property type="term" value="F:SNARE binding"/>
    <property type="evidence" value="ECO:0007669"/>
    <property type="project" value="TreeGrafter"/>
</dbReference>
<evidence type="ECO:0000256" key="8">
    <source>
        <dbReference type="ARBA" id="ARBA00023054"/>
    </source>
</evidence>
<dbReference type="eggNOG" id="KOG0809">
    <property type="taxonomic scope" value="Eukaryota"/>
</dbReference>
<dbReference type="RefSeq" id="XP_005844577.1">
    <property type="nucleotide sequence ID" value="XM_005844515.1"/>
</dbReference>
<dbReference type="STRING" id="554065.E1ZP46"/>
<sequence length="388" mass="42347">MAALRGKPGGYGSAVEVEARGGGGTSSSGGGAPLGTTRNRTDLFLKYRRQARGGSRPLAPTADIAGESLETARLMASALGGGLDSAEAGLAGVAAALPPQYVEFKEQIRLEMLGIKQKMGELRALHGKATLSRFDDTNDDEVQVEVLTQQITRMFRKCEARLQQFGTEPSASEADDKVKRNVQRTLAVELQRLSIQFRKQQKAYLNRLRSKDGGGGAGGGGSGGLNLLEDGSRGRQDDDYDPGFSDMQACWGGEQAGQRKSRSCSCRRCSWAPAPGLMCFYPHRALKVDTMTSLIDERDREVHNIVASINELAQIMKDLNVLVIDQGTILDRIDYNMEQTSMKVEEGVRQLEKAERKQKQSRMVLCIMMLLVAVVVMLLLVVFKAIFL</sequence>
<evidence type="ECO:0000313" key="14">
    <source>
        <dbReference type="Proteomes" id="UP000008141"/>
    </source>
</evidence>
<dbReference type="InterPro" id="IPR010989">
    <property type="entry name" value="SNARE"/>
</dbReference>
<evidence type="ECO:0000256" key="6">
    <source>
        <dbReference type="ARBA" id="ARBA00022989"/>
    </source>
</evidence>